<evidence type="ECO:0000256" key="6">
    <source>
        <dbReference type="ARBA" id="ARBA00039592"/>
    </source>
</evidence>
<evidence type="ECO:0000256" key="4">
    <source>
        <dbReference type="ARBA" id="ARBA00023163"/>
    </source>
</evidence>
<keyword evidence="4" id="KW-0804">Transcription</keyword>
<dbReference type="InterPro" id="IPR036390">
    <property type="entry name" value="WH_DNA-bd_sf"/>
</dbReference>
<keyword evidence="9" id="KW-1185">Reference proteome</keyword>
<gene>
    <name evidence="8" type="ORF">H4P12_02185</name>
</gene>
<dbReference type="Gene3D" id="1.20.120.530">
    <property type="entry name" value="GntR ligand-binding domain-like"/>
    <property type="match status" value="1"/>
</dbReference>
<dbReference type="RefSeq" id="WP_187791957.1">
    <property type="nucleotide sequence ID" value="NZ_JACOQL010000001.1"/>
</dbReference>
<dbReference type="PROSITE" id="PS50949">
    <property type="entry name" value="HTH_GNTR"/>
    <property type="match status" value="1"/>
</dbReference>
<dbReference type="CDD" id="cd07377">
    <property type="entry name" value="WHTH_GntR"/>
    <property type="match status" value="1"/>
</dbReference>
<feature type="domain" description="HTH gntR-type" evidence="7">
    <location>
        <begin position="9"/>
        <end position="77"/>
    </location>
</feature>
<dbReference type="Gene3D" id="1.10.10.10">
    <property type="entry name" value="Winged helix-like DNA-binding domain superfamily/Winged helix DNA-binding domain"/>
    <property type="match status" value="1"/>
</dbReference>
<evidence type="ECO:0000256" key="3">
    <source>
        <dbReference type="ARBA" id="ARBA00023125"/>
    </source>
</evidence>
<evidence type="ECO:0000256" key="1">
    <source>
        <dbReference type="ARBA" id="ARBA00022491"/>
    </source>
</evidence>
<evidence type="ECO:0000256" key="5">
    <source>
        <dbReference type="ARBA" id="ARBA00037357"/>
    </source>
</evidence>
<name>A0A926JB73_9RHOB</name>
<proteinExistence type="predicted"/>
<dbReference type="EMBL" id="JACOQL010000001">
    <property type="protein sequence ID" value="MBC9245545.1"/>
    <property type="molecule type" value="Genomic_DNA"/>
</dbReference>
<dbReference type="InterPro" id="IPR008920">
    <property type="entry name" value="TF_FadR/GntR_C"/>
</dbReference>
<comment type="caution">
    <text evidence="8">The sequence shown here is derived from an EMBL/GenBank/DDBJ whole genome shotgun (WGS) entry which is preliminary data.</text>
</comment>
<sequence length="253" mass="28167">MPFQKITAEKLSQAVVRQIETLILQGILRPGDRLPAERDLAETMGVSRPSLREALAEMQESGLLIARAGSGVYVADVLGSAFSPALVRLISEHDRAADDYLSFRRELEGLTAQRVAAVAGDDDLAVIDQSYQRMAAAHGKTDAETEARLDAAFHMAIVEAGHNVVALHMMRSMHDLLQEGVLYNRTLMFTVPENRDRLLQQHSAINDALQKRDGPEARRLVEAHLDFIADCLRAQRLADEHNDLARRRLDKRS</sequence>
<keyword evidence="2" id="KW-0805">Transcription regulation</keyword>
<dbReference type="AlphaFoldDB" id="A0A926JB73"/>
<evidence type="ECO:0000313" key="9">
    <source>
        <dbReference type="Proteomes" id="UP000608594"/>
    </source>
</evidence>
<evidence type="ECO:0000256" key="2">
    <source>
        <dbReference type="ARBA" id="ARBA00023015"/>
    </source>
</evidence>
<comment type="function">
    <text evidence="5">Transcriptional repressor for the pyruvate dehydrogenase complex genes aceEF and lpd.</text>
</comment>
<dbReference type="Proteomes" id="UP000608594">
    <property type="component" value="Unassembled WGS sequence"/>
</dbReference>
<organism evidence="8 9">
    <name type="scientific">Paracoccus amoyensis</name>
    <dbReference type="NCBI Taxonomy" id="2760093"/>
    <lineage>
        <taxon>Bacteria</taxon>
        <taxon>Pseudomonadati</taxon>
        <taxon>Pseudomonadota</taxon>
        <taxon>Alphaproteobacteria</taxon>
        <taxon>Rhodobacterales</taxon>
        <taxon>Paracoccaceae</taxon>
        <taxon>Paracoccus</taxon>
    </lineage>
</organism>
<dbReference type="InterPro" id="IPR036388">
    <property type="entry name" value="WH-like_DNA-bd_sf"/>
</dbReference>
<dbReference type="PANTHER" id="PTHR43537:SF34">
    <property type="entry name" value="PYRUVATE DEHYDROGENASE COMPLEX REPRESSOR"/>
    <property type="match status" value="1"/>
</dbReference>
<dbReference type="Pfam" id="PF00392">
    <property type="entry name" value="GntR"/>
    <property type="match status" value="1"/>
</dbReference>
<dbReference type="InterPro" id="IPR011711">
    <property type="entry name" value="GntR_C"/>
</dbReference>
<evidence type="ECO:0000259" key="7">
    <source>
        <dbReference type="PROSITE" id="PS50949"/>
    </source>
</evidence>
<dbReference type="Pfam" id="PF07729">
    <property type="entry name" value="FCD"/>
    <property type="match status" value="1"/>
</dbReference>
<dbReference type="InterPro" id="IPR000524">
    <property type="entry name" value="Tscrpt_reg_HTH_GntR"/>
</dbReference>
<reference evidence="8" key="1">
    <citation type="submission" date="2020-08" db="EMBL/GenBank/DDBJ databases">
        <title>Paracoccus amoyensis sp. nov., isolated from the surface seawater at coast of Xiamen, Fujian.</title>
        <authorList>
            <person name="Lyu L."/>
        </authorList>
    </citation>
    <scope>NUCLEOTIDE SEQUENCE</scope>
    <source>
        <strain evidence="8">11-3</strain>
    </source>
</reference>
<dbReference type="GO" id="GO:0003677">
    <property type="term" value="F:DNA binding"/>
    <property type="evidence" value="ECO:0007669"/>
    <property type="project" value="UniProtKB-KW"/>
</dbReference>
<protein>
    <recommendedName>
        <fullName evidence="6">Pyruvate dehydrogenase complex repressor</fullName>
    </recommendedName>
</protein>
<dbReference type="PANTHER" id="PTHR43537">
    <property type="entry name" value="TRANSCRIPTIONAL REGULATOR, GNTR FAMILY"/>
    <property type="match status" value="1"/>
</dbReference>
<dbReference type="SUPFAM" id="SSF46785">
    <property type="entry name" value="Winged helix' DNA-binding domain"/>
    <property type="match status" value="1"/>
</dbReference>
<dbReference type="GO" id="GO:0003700">
    <property type="term" value="F:DNA-binding transcription factor activity"/>
    <property type="evidence" value="ECO:0007669"/>
    <property type="project" value="InterPro"/>
</dbReference>
<keyword evidence="1" id="KW-0678">Repressor</keyword>
<dbReference type="SUPFAM" id="SSF48008">
    <property type="entry name" value="GntR ligand-binding domain-like"/>
    <property type="match status" value="1"/>
</dbReference>
<dbReference type="SMART" id="SM00895">
    <property type="entry name" value="FCD"/>
    <property type="match status" value="1"/>
</dbReference>
<dbReference type="PRINTS" id="PR00035">
    <property type="entry name" value="HTHGNTR"/>
</dbReference>
<keyword evidence="3" id="KW-0238">DNA-binding</keyword>
<dbReference type="SMART" id="SM00345">
    <property type="entry name" value="HTH_GNTR"/>
    <property type="match status" value="1"/>
</dbReference>
<evidence type="ECO:0000313" key="8">
    <source>
        <dbReference type="EMBL" id="MBC9245545.1"/>
    </source>
</evidence>
<accession>A0A926JB73</accession>